<protein>
    <submittedName>
        <fullName evidence="9">ABC-type glycerol-3-phosphate transport system substrate-binding protein</fullName>
    </submittedName>
</protein>
<evidence type="ECO:0000256" key="8">
    <source>
        <dbReference type="SAM" id="SignalP"/>
    </source>
</evidence>
<comment type="subcellular location">
    <subcellularLocation>
        <location evidence="1">Periplasm</location>
    </subcellularLocation>
</comment>
<name>A0ABU1JNU4_9PROT</name>
<dbReference type="Proteomes" id="UP001262410">
    <property type="component" value="Unassembled WGS sequence"/>
</dbReference>
<evidence type="ECO:0000256" key="7">
    <source>
        <dbReference type="ARBA" id="ARBA00023288"/>
    </source>
</evidence>
<reference evidence="9 10" key="1">
    <citation type="submission" date="2023-07" db="EMBL/GenBank/DDBJ databases">
        <title>Sorghum-associated microbial communities from plants grown in Nebraska, USA.</title>
        <authorList>
            <person name="Schachtman D."/>
        </authorList>
    </citation>
    <scope>NUCLEOTIDE SEQUENCE [LARGE SCALE GENOMIC DNA]</scope>
    <source>
        <strain evidence="9 10">584</strain>
    </source>
</reference>
<feature type="chain" id="PRO_5045999605" evidence="8">
    <location>
        <begin position="27"/>
        <end position="410"/>
    </location>
</feature>
<evidence type="ECO:0000313" key="10">
    <source>
        <dbReference type="Proteomes" id="UP001262410"/>
    </source>
</evidence>
<keyword evidence="3" id="KW-1003">Cell membrane</keyword>
<evidence type="ECO:0000313" key="9">
    <source>
        <dbReference type="EMBL" id="MDR6289215.1"/>
    </source>
</evidence>
<keyword evidence="5" id="KW-0472">Membrane</keyword>
<gene>
    <name evidence="9" type="ORF">E9232_001730</name>
</gene>
<evidence type="ECO:0000256" key="2">
    <source>
        <dbReference type="ARBA" id="ARBA00008520"/>
    </source>
</evidence>
<comment type="caution">
    <text evidence="9">The sequence shown here is derived from an EMBL/GenBank/DDBJ whole genome shotgun (WGS) entry which is preliminary data.</text>
</comment>
<keyword evidence="10" id="KW-1185">Reference proteome</keyword>
<sequence>MKTLTAILGLAVAAGAASLSVTPAQAEPVTLTWQMWASTDAEVAAWKHVAEMVTAKHPDIKVELRTAPWRDYWTKLPTFVASNQLADIVSIQSLRLPNFTTIFEPLAEYASKSGLDLGQFDRSIIEGMSADGQLYALPYDFGPFMLFYNQDLFEKYQVPLPKPGWTQAEFLAAAKALTRDGNYGFGATSVDYWLPFVLSDGANYLTADGELNFTDPALQQVFQSWVELVTKDKVAPVIAASGQPSNEIIGGRFASGNVAMYFDGPWSLINKRKSVTFHIGLAPVPAGKSGSVTLTAGSGFGIAKTSQHKQEAWEAIQILTGPEAEQYLASEGRAFAARTEQQKYWYDVAASGVAGAREAISFALQNAKPYRTTANWNTVAELLEQYVPLAFGGSQTGPQVLDTVQSLASE</sequence>
<keyword evidence="6" id="KW-0564">Palmitate</keyword>
<dbReference type="SUPFAM" id="SSF53850">
    <property type="entry name" value="Periplasmic binding protein-like II"/>
    <property type="match status" value="1"/>
</dbReference>
<evidence type="ECO:0000256" key="4">
    <source>
        <dbReference type="ARBA" id="ARBA00022729"/>
    </source>
</evidence>
<dbReference type="EMBL" id="JAVDPW010000003">
    <property type="protein sequence ID" value="MDR6289215.1"/>
    <property type="molecule type" value="Genomic_DNA"/>
</dbReference>
<dbReference type="InterPro" id="IPR006059">
    <property type="entry name" value="SBP"/>
</dbReference>
<dbReference type="PANTHER" id="PTHR43649:SF33">
    <property type="entry name" value="POLYGALACTURONAN_RHAMNOGALACTURONAN-BINDING PROTEIN YTCQ"/>
    <property type="match status" value="1"/>
</dbReference>
<dbReference type="Gene3D" id="3.40.190.10">
    <property type="entry name" value="Periplasmic binding protein-like II"/>
    <property type="match status" value="1"/>
</dbReference>
<evidence type="ECO:0000256" key="5">
    <source>
        <dbReference type="ARBA" id="ARBA00023136"/>
    </source>
</evidence>
<dbReference type="CDD" id="cd13585">
    <property type="entry name" value="PBP2_TMBP_like"/>
    <property type="match status" value="1"/>
</dbReference>
<dbReference type="InterPro" id="IPR050490">
    <property type="entry name" value="Bact_solute-bd_prot1"/>
</dbReference>
<dbReference type="PANTHER" id="PTHR43649">
    <property type="entry name" value="ARABINOSE-BINDING PROTEIN-RELATED"/>
    <property type="match status" value="1"/>
</dbReference>
<keyword evidence="7" id="KW-0449">Lipoprotein</keyword>
<dbReference type="RefSeq" id="WP_309793406.1">
    <property type="nucleotide sequence ID" value="NZ_JAVDPW010000003.1"/>
</dbReference>
<organism evidence="9 10">
    <name type="scientific">Inquilinus ginsengisoli</name>
    <dbReference type="NCBI Taxonomy" id="363840"/>
    <lineage>
        <taxon>Bacteria</taxon>
        <taxon>Pseudomonadati</taxon>
        <taxon>Pseudomonadota</taxon>
        <taxon>Alphaproteobacteria</taxon>
        <taxon>Rhodospirillales</taxon>
        <taxon>Rhodospirillaceae</taxon>
        <taxon>Inquilinus</taxon>
    </lineage>
</organism>
<keyword evidence="4 8" id="KW-0732">Signal</keyword>
<evidence type="ECO:0000256" key="1">
    <source>
        <dbReference type="ARBA" id="ARBA00004418"/>
    </source>
</evidence>
<evidence type="ECO:0000256" key="3">
    <source>
        <dbReference type="ARBA" id="ARBA00022475"/>
    </source>
</evidence>
<evidence type="ECO:0000256" key="6">
    <source>
        <dbReference type="ARBA" id="ARBA00023139"/>
    </source>
</evidence>
<accession>A0ABU1JNU4</accession>
<comment type="similarity">
    <text evidence="2">Belongs to the bacterial solute-binding protein 1 family.</text>
</comment>
<dbReference type="Pfam" id="PF01547">
    <property type="entry name" value="SBP_bac_1"/>
    <property type="match status" value="1"/>
</dbReference>
<feature type="signal peptide" evidence="8">
    <location>
        <begin position="1"/>
        <end position="26"/>
    </location>
</feature>
<proteinExistence type="inferred from homology"/>